<comment type="catalytic activity">
    <reaction evidence="9">
        <text>2 nitric oxide + NADH + 2 O2 = 2 nitrate + NAD(+) + H(+)</text>
        <dbReference type="Rhea" id="RHEA:19469"/>
        <dbReference type="ChEBI" id="CHEBI:15378"/>
        <dbReference type="ChEBI" id="CHEBI:15379"/>
        <dbReference type="ChEBI" id="CHEBI:16480"/>
        <dbReference type="ChEBI" id="CHEBI:17632"/>
        <dbReference type="ChEBI" id="CHEBI:57540"/>
        <dbReference type="ChEBI" id="CHEBI:57945"/>
        <dbReference type="EC" id="1.14.12.17"/>
    </reaction>
</comment>
<dbReference type="Pfam" id="PF00175">
    <property type="entry name" value="NAD_binding_1"/>
    <property type="match status" value="1"/>
</dbReference>
<keyword evidence="11" id="KW-0408">Iron</keyword>
<dbReference type="Gene3D" id="1.10.490.10">
    <property type="entry name" value="Globins"/>
    <property type="match status" value="1"/>
</dbReference>
<dbReference type="GO" id="GO:0005344">
    <property type="term" value="F:oxygen carrier activity"/>
    <property type="evidence" value="ECO:0007669"/>
    <property type="project" value="UniProtKB-KW"/>
</dbReference>
<keyword evidence="11" id="KW-0561">Oxygen transport</keyword>
<feature type="domain" description="FAD-binding FR-type" evidence="13">
    <location>
        <begin position="149"/>
        <end position="249"/>
    </location>
</feature>
<evidence type="ECO:0000256" key="6">
    <source>
        <dbReference type="ARBA" id="ARBA00022857"/>
    </source>
</evidence>
<dbReference type="EMBL" id="BIFH01000058">
    <property type="protein sequence ID" value="GCE02136.1"/>
    <property type="molecule type" value="Genomic_DNA"/>
</dbReference>
<reference evidence="14 16" key="1">
    <citation type="submission" date="2018-12" db="EMBL/GenBank/DDBJ databases">
        <title>Draft genome sequence of Embleya hyalina NBRC 13850T.</title>
        <authorList>
            <person name="Komaki H."/>
            <person name="Hosoyama A."/>
            <person name="Kimura A."/>
            <person name="Ichikawa N."/>
            <person name="Tamura T."/>
        </authorList>
    </citation>
    <scope>NUCLEOTIDE SEQUENCE [LARGE SCALE GENOMIC DNA]</scope>
    <source>
        <strain evidence="14 16">NBRC 13850</strain>
    </source>
</reference>
<dbReference type="AlphaFoldDB" id="A0A401Z5J6"/>
<dbReference type="Gene3D" id="3.40.50.80">
    <property type="entry name" value="Nucleotide-binding domain of ferredoxin-NADP reductase (FNR) module"/>
    <property type="match status" value="1"/>
</dbReference>
<gene>
    <name evidence="14" type="ORF">EHYA_09875</name>
    <name evidence="15" type="ORF">EHYA_09913</name>
</gene>
<dbReference type="InterPro" id="IPR000971">
    <property type="entry name" value="Globin"/>
</dbReference>
<dbReference type="PANTHER" id="PTHR47354:SF5">
    <property type="entry name" value="PROTEIN RFBI"/>
    <property type="match status" value="1"/>
</dbReference>
<name>A0A401Z5J6_9ACTN</name>
<comment type="caution">
    <text evidence="14">The sequence shown here is derived from an EMBL/GenBank/DDBJ whole genome shotgun (WGS) entry which is preliminary data.</text>
</comment>
<proteinExistence type="inferred from homology"/>
<comment type="catalytic activity">
    <reaction evidence="10">
        <text>2 nitric oxide + NADPH + 2 O2 = 2 nitrate + NADP(+) + H(+)</text>
        <dbReference type="Rhea" id="RHEA:19465"/>
        <dbReference type="ChEBI" id="CHEBI:15378"/>
        <dbReference type="ChEBI" id="CHEBI:15379"/>
        <dbReference type="ChEBI" id="CHEBI:16480"/>
        <dbReference type="ChEBI" id="CHEBI:17632"/>
        <dbReference type="ChEBI" id="CHEBI:57783"/>
        <dbReference type="ChEBI" id="CHEBI:58349"/>
        <dbReference type="EC" id="1.14.12.17"/>
    </reaction>
</comment>
<keyword evidence="8" id="KW-0520">NAD</keyword>
<keyword evidence="6" id="KW-0521">NADP</keyword>
<dbReference type="PRINTS" id="PR00410">
    <property type="entry name" value="PHEHYDRXLASE"/>
</dbReference>
<evidence type="ECO:0000256" key="1">
    <source>
        <dbReference type="ARBA" id="ARBA00001970"/>
    </source>
</evidence>
<dbReference type="EC" id="1.14.12.17" evidence="4"/>
<dbReference type="InterPro" id="IPR001433">
    <property type="entry name" value="OxRdtase_FAD/NAD-bd"/>
</dbReference>
<accession>A0A401Z5J6</accession>
<keyword evidence="16" id="KW-1185">Reference proteome</keyword>
<dbReference type="Proteomes" id="UP000286931">
    <property type="component" value="Unassembled WGS sequence"/>
</dbReference>
<dbReference type="SUPFAM" id="SSF52343">
    <property type="entry name" value="Ferredoxin reductase-like, C-terminal NADP-linked domain"/>
    <property type="match status" value="1"/>
</dbReference>
<feature type="domain" description="Globin" evidence="12">
    <location>
        <begin position="7"/>
        <end position="142"/>
    </location>
</feature>
<dbReference type="InterPro" id="IPR008333">
    <property type="entry name" value="Cbr1-like_FAD-bd_dom"/>
</dbReference>
<dbReference type="GO" id="GO:0020037">
    <property type="term" value="F:heme binding"/>
    <property type="evidence" value="ECO:0007669"/>
    <property type="project" value="InterPro"/>
</dbReference>
<protein>
    <recommendedName>
        <fullName evidence="4">nitric oxide dioxygenase</fullName>
        <ecNumber evidence="4">1.14.12.17</ecNumber>
    </recommendedName>
</protein>
<dbReference type="Gene3D" id="2.40.30.10">
    <property type="entry name" value="Translation factors"/>
    <property type="match status" value="1"/>
</dbReference>
<comment type="cofactor">
    <cofactor evidence="1">
        <name>heme b</name>
        <dbReference type="ChEBI" id="CHEBI:60344"/>
    </cofactor>
</comment>
<evidence type="ECO:0000259" key="13">
    <source>
        <dbReference type="PROSITE" id="PS51384"/>
    </source>
</evidence>
<evidence type="ECO:0000313" key="15">
    <source>
        <dbReference type="EMBL" id="GCE02136.1"/>
    </source>
</evidence>
<keyword evidence="11" id="KW-0479">Metal-binding</keyword>
<dbReference type="GO" id="GO:0008941">
    <property type="term" value="F:nitric oxide dioxygenase NAD(P)H activity"/>
    <property type="evidence" value="ECO:0007669"/>
    <property type="project" value="UniProtKB-EC"/>
</dbReference>
<dbReference type="PANTHER" id="PTHR47354">
    <property type="entry name" value="NADH OXIDOREDUCTASE HCR"/>
    <property type="match status" value="1"/>
</dbReference>
<evidence type="ECO:0000256" key="10">
    <source>
        <dbReference type="ARBA" id="ARBA00049433"/>
    </source>
</evidence>
<dbReference type="CDD" id="cd06187">
    <property type="entry name" value="O2ase_reductase_like"/>
    <property type="match status" value="1"/>
</dbReference>
<dbReference type="InterPro" id="IPR017927">
    <property type="entry name" value="FAD-bd_FR_type"/>
</dbReference>
<dbReference type="GO" id="GO:0019825">
    <property type="term" value="F:oxygen binding"/>
    <property type="evidence" value="ECO:0007669"/>
    <property type="project" value="InterPro"/>
</dbReference>
<dbReference type="EMBL" id="BIFH01000057">
    <property type="protein sequence ID" value="GCE02098.1"/>
    <property type="molecule type" value="Genomic_DNA"/>
</dbReference>
<dbReference type="GO" id="GO:0051537">
    <property type="term" value="F:2 iron, 2 sulfur cluster binding"/>
    <property type="evidence" value="ECO:0007669"/>
    <property type="project" value="UniProtKB-KW"/>
</dbReference>
<dbReference type="PRINTS" id="PR00371">
    <property type="entry name" value="FPNCR"/>
</dbReference>
<comment type="cofactor">
    <cofactor evidence="2">
        <name>FAD</name>
        <dbReference type="ChEBI" id="CHEBI:57692"/>
    </cofactor>
</comment>
<keyword evidence="11" id="KW-0813">Transport</keyword>
<evidence type="ECO:0000256" key="11">
    <source>
        <dbReference type="RuleBase" id="RU000356"/>
    </source>
</evidence>
<dbReference type="CDD" id="cd19753">
    <property type="entry name" value="Mb-like_oxidoreductase"/>
    <property type="match status" value="1"/>
</dbReference>
<dbReference type="Pfam" id="PF00042">
    <property type="entry name" value="Globin"/>
    <property type="match status" value="1"/>
</dbReference>
<dbReference type="InterPro" id="IPR009050">
    <property type="entry name" value="Globin-like_sf"/>
</dbReference>
<dbReference type="SUPFAM" id="SSF63380">
    <property type="entry name" value="Riboflavin synthase domain-like"/>
    <property type="match status" value="1"/>
</dbReference>
<dbReference type="InterPro" id="IPR017938">
    <property type="entry name" value="Riboflavin_synthase-like_b-brl"/>
</dbReference>
<dbReference type="InterPro" id="IPR039261">
    <property type="entry name" value="FNR_nucleotide-bd"/>
</dbReference>
<dbReference type="SUPFAM" id="SSF46458">
    <property type="entry name" value="Globin-like"/>
    <property type="match status" value="1"/>
</dbReference>
<keyword evidence="11" id="KW-0349">Heme</keyword>
<dbReference type="InterPro" id="IPR050415">
    <property type="entry name" value="MRET"/>
</dbReference>
<evidence type="ECO:0000256" key="9">
    <source>
        <dbReference type="ARBA" id="ARBA00048649"/>
    </source>
</evidence>
<evidence type="ECO:0000259" key="12">
    <source>
        <dbReference type="PROSITE" id="PS01033"/>
    </source>
</evidence>
<evidence type="ECO:0000256" key="8">
    <source>
        <dbReference type="ARBA" id="ARBA00023027"/>
    </source>
</evidence>
<sequence>MRSVMSGSPDPSRADLLRGSLEAVAPVAHDLVSHFYALLFLRRPDLRALFPPAMDHQRDRLLAALLRVGAAGDEPHELRRYLRGLGRDHRKYGVLDEHYDAVGGALIGALARYLGERWTPELQAAWVEVYTWAAAVMIEAAADDAEDAPAWWDAVITAHEPRGRDIAVITVEPDRPLPYHPGQHVTVETPWWPRVWRHYSIANAPRVDGRLELHVRAVPAGWVSNALVHRARVGDRIRLGPARGGLVLRGETLRRTLCVAYGTGLAPIKALVEHMAQRQLAHRAHVFIGAEYRADLYDLGALSAMADVYPWLNVIPAVTHDRSFTGVRGALPDVLARYGDWADHDVFVSGSAALVRATAHRLTGELGVAPQRLHTESLDGSARGTVLLRGR</sequence>
<comment type="similarity">
    <text evidence="3">In the C-terminal section; belongs to the flavoprotein pyridine nucleotide cytochrome reductase family.</text>
</comment>
<dbReference type="InterPro" id="IPR001709">
    <property type="entry name" value="Flavoprot_Pyr_Nucl_cyt_Rdtase"/>
</dbReference>
<evidence type="ECO:0000256" key="2">
    <source>
        <dbReference type="ARBA" id="ARBA00001974"/>
    </source>
</evidence>
<keyword evidence="7" id="KW-0411">Iron-sulfur</keyword>
<evidence type="ECO:0000313" key="16">
    <source>
        <dbReference type="Proteomes" id="UP000286931"/>
    </source>
</evidence>
<evidence type="ECO:0000313" key="14">
    <source>
        <dbReference type="EMBL" id="GCE02098.1"/>
    </source>
</evidence>
<dbReference type="PROSITE" id="PS51384">
    <property type="entry name" value="FAD_FR"/>
    <property type="match status" value="1"/>
</dbReference>
<evidence type="ECO:0000256" key="7">
    <source>
        <dbReference type="ARBA" id="ARBA00023014"/>
    </source>
</evidence>
<dbReference type="PROSITE" id="PS01033">
    <property type="entry name" value="GLOBIN"/>
    <property type="match status" value="1"/>
</dbReference>
<evidence type="ECO:0000256" key="4">
    <source>
        <dbReference type="ARBA" id="ARBA00012229"/>
    </source>
</evidence>
<organism evidence="14 16">
    <name type="scientific">Embleya hyalina</name>
    <dbReference type="NCBI Taxonomy" id="516124"/>
    <lineage>
        <taxon>Bacteria</taxon>
        <taxon>Bacillati</taxon>
        <taxon>Actinomycetota</taxon>
        <taxon>Actinomycetes</taxon>
        <taxon>Kitasatosporales</taxon>
        <taxon>Streptomycetaceae</taxon>
        <taxon>Embleya</taxon>
    </lineage>
</organism>
<comment type="similarity">
    <text evidence="11">Belongs to the globin family.</text>
</comment>
<dbReference type="InterPro" id="IPR012292">
    <property type="entry name" value="Globin/Proto"/>
</dbReference>
<dbReference type="Pfam" id="PF00970">
    <property type="entry name" value="FAD_binding_6"/>
    <property type="match status" value="1"/>
</dbReference>
<keyword evidence="5" id="KW-0001">2Fe-2S</keyword>
<evidence type="ECO:0000256" key="3">
    <source>
        <dbReference type="ARBA" id="ARBA00006401"/>
    </source>
</evidence>
<evidence type="ECO:0000256" key="5">
    <source>
        <dbReference type="ARBA" id="ARBA00022714"/>
    </source>
</evidence>